<accession>A0A914IBB3</accession>
<keyword evidence="1" id="KW-1185">Reference proteome</keyword>
<name>A0A914IBB3_GLORO</name>
<protein>
    <submittedName>
        <fullName evidence="2">Uncharacterized protein</fullName>
    </submittedName>
</protein>
<dbReference type="WBParaSite" id="Gr19_v10_g8363.t1">
    <property type="protein sequence ID" value="Gr19_v10_g8363.t1"/>
    <property type="gene ID" value="Gr19_v10_g8363"/>
</dbReference>
<reference evidence="2" key="1">
    <citation type="submission" date="2022-11" db="UniProtKB">
        <authorList>
            <consortium name="WormBaseParasite"/>
        </authorList>
    </citation>
    <scope>IDENTIFICATION</scope>
</reference>
<sequence length="262" mass="29299">MERGQRAISDLLEREKKKPGVRLIKTWAATAVAAAGPDQTLISDQINPCPTKMTPPGKGKISENESMVMEIFFYFRFVEHNGVPCRPSPLDIRFFPFCLRRFAIQHPLLSHILCPRGRRGCCCCCCCITVPCGDIKLHSRTPVAVGGLRNEIADGNIDKKMFSARLSKLAQGSVCDANSHASRRAQTVVVGTRARVTQISLPEAFLRRRRRKQQYKEMARSREGIGKLTKCHCVARGKERMDGLGMMEQVVVMNNVKPRTDG</sequence>
<dbReference type="AlphaFoldDB" id="A0A914IBB3"/>
<evidence type="ECO:0000313" key="1">
    <source>
        <dbReference type="Proteomes" id="UP000887572"/>
    </source>
</evidence>
<evidence type="ECO:0000313" key="2">
    <source>
        <dbReference type="WBParaSite" id="Gr19_v10_g8363.t1"/>
    </source>
</evidence>
<dbReference type="Proteomes" id="UP000887572">
    <property type="component" value="Unplaced"/>
</dbReference>
<organism evidence="1 2">
    <name type="scientific">Globodera rostochiensis</name>
    <name type="common">Golden nematode worm</name>
    <name type="synonym">Heterodera rostochiensis</name>
    <dbReference type="NCBI Taxonomy" id="31243"/>
    <lineage>
        <taxon>Eukaryota</taxon>
        <taxon>Metazoa</taxon>
        <taxon>Ecdysozoa</taxon>
        <taxon>Nematoda</taxon>
        <taxon>Chromadorea</taxon>
        <taxon>Rhabditida</taxon>
        <taxon>Tylenchina</taxon>
        <taxon>Tylenchomorpha</taxon>
        <taxon>Tylenchoidea</taxon>
        <taxon>Heteroderidae</taxon>
        <taxon>Heteroderinae</taxon>
        <taxon>Globodera</taxon>
    </lineage>
</organism>
<proteinExistence type="predicted"/>